<dbReference type="EMBL" id="JAHJDP010000031">
    <property type="protein sequence ID" value="MBU2690452.1"/>
    <property type="molecule type" value="Genomic_DNA"/>
</dbReference>
<evidence type="ECO:0000313" key="5">
    <source>
        <dbReference type="Proteomes" id="UP000777784"/>
    </source>
</evidence>
<evidence type="ECO:0000259" key="3">
    <source>
        <dbReference type="PROSITE" id="PS01031"/>
    </source>
</evidence>
<name>A0A948RVV8_UNCEI</name>
<sequence length="150" mass="17176">MTLVRWQPKTHAVMDPFFGFNDLSRELNRLFEGDSTSGCSACNWAPAMDVIEKDDNYIVTMDLPGLSKEEVELTLHNNHLNIKGERKIEHDEKIENVYRSERIRGMFERTIKLPTAVNTENVEATFTNGVLEIRLPKTEEAKARQIAIKG</sequence>
<dbReference type="Pfam" id="PF00011">
    <property type="entry name" value="HSP20"/>
    <property type="match status" value="1"/>
</dbReference>
<evidence type="ECO:0000256" key="2">
    <source>
        <dbReference type="RuleBase" id="RU003616"/>
    </source>
</evidence>
<dbReference type="SUPFAM" id="SSF49764">
    <property type="entry name" value="HSP20-like chaperones"/>
    <property type="match status" value="1"/>
</dbReference>
<dbReference type="PANTHER" id="PTHR11527">
    <property type="entry name" value="HEAT-SHOCK PROTEIN 20 FAMILY MEMBER"/>
    <property type="match status" value="1"/>
</dbReference>
<proteinExistence type="inferred from homology"/>
<accession>A0A948RVV8</accession>
<comment type="caution">
    <text evidence="4">The sequence shown here is derived from an EMBL/GenBank/DDBJ whole genome shotgun (WGS) entry which is preliminary data.</text>
</comment>
<reference evidence="4" key="1">
    <citation type="submission" date="2021-05" db="EMBL/GenBank/DDBJ databases">
        <title>Energy efficiency and biological interactions define the core microbiome of deep oligotrophic groundwater.</title>
        <authorList>
            <person name="Mehrshad M."/>
            <person name="Lopez-Fernandez M."/>
            <person name="Bell E."/>
            <person name="Bernier-Latmani R."/>
            <person name="Bertilsson S."/>
            <person name="Dopson M."/>
        </authorList>
    </citation>
    <scope>NUCLEOTIDE SEQUENCE</scope>
    <source>
        <strain evidence="4">Modern_marine.mb.64</strain>
    </source>
</reference>
<feature type="domain" description="SHSP" evidence="3">
    <location>
        <begin position="39"/>
        <end position="150"/>
    </location>
</feature>
<protein>
    <submittedName>
        <fullName evidence="4">Hsp20/alpha crystallin family protein</fullName>
    </submittedName>
</protein>
<dbReference type="Gene3D" id="2.60.40.790">
    <property type="match status" value="1"/>
</dbReference>
<dbReference type="Proteomes" id="UP000777784">
    <property type="component" value="Unassembled WGS sequence"/>
</dbReference>
<dbReference type="AlphaFoldDB" id="A0A948RVV8"/>
<dbReference type="PROSITE" id="PS01031">
    <property type="entry name" value="SHSP"/>
    <property type="match status" value="1"/>
</dbReference>
<dbReference type="InterPro" id="IPR002068">
    <property type="entry name" value="A-crystallin/Hsp20_dom"/>
</dbReference>
<dbReference type="CDD" id="cd06464">
    <property type="entry name" value="ACD_sHsps-like"/>
    <property type="match status" value="1"/>
</dbReference>
<organism evidence="4 5">
    <name type="scientific">Eiseniibacteriota bacterium</name>
    <dbReference type="NCBI Taxonomy" id="2212470"/>
    <lineage>
        <taxon>Bacteria</taxon>
        <taxon>Candidatus Eiseniibacteriota</taxon>
    </lineage>
</organism>
<gene>
    <name evidence="4" type="ORF">KJ970_05945</name>
</gene>
<evidence type="ECO:0000256" key="1">
    <source>
        <dbReference type="PROSITE-ProRule" id="PRU00285"/>
    </source>
</evidence>
<evidence type="ECO:0000313" key="4">
    <source>
        <dbReference type="EMBL" id="MBU2690452.1"/>
    </source>
</evidence>
<dbReference type="InterPro" id="IPR008978">
    <property type="entry name" value="HSP20-like_chaperone"/>
</dbReference>
<dbReference type="InterPro" id="IPR031107">
    <property type="entry name" value="Small_HSP"/>
</dbReference>
<comment type="similarity">
    <text evidence="1 2">Belongs to the small heat shock protein (HSP20) family.</text>
</comment>